<keyword evidence="1" id="KW-1133">Transmembrane helix</keyword>
<reference evidence="2" key="1">
    <citation type="submission" date="2022-06" db="EMBL/GenBank/DDBJ databases">
        <title>Aquibacillus sp. a new bacterium isolated from soil saline samples.</title>
        <authorList>
            <person name="Galisteo C."/>
            <person name="De La Haba R."/>
            <person name="Sanchez-Porro C."/>
            <person name="Ventosa A."/>
        </authorList>
    </citation>
    <scope>NUCLEOTIDE SEQUENCE</scope>
    <source>
        <strain evidence="2">JCM 12387</strain>
    </source>
</reference>
<proteinExistence type="predicted"/>
<dbReference type="AlphaFoldDB" id="A0A9X4AH91"/>
<keyword evidence="3" id="KW-1185">Reference proteome</keyword>
<keyword evidence="1" id="KW-0472">Membrane</keyword>
<name>A0A9X4AH91_9BACI</name>
<evidence type="ECO:0000256" key="1">
    <source>
        <dbReference type="SAM" id="Phobius"/>
    </source>
</evidence>
<comment type="caution">
    <text evidence="2">The sequence shown here is derived from an EMBL/GenBank/DDBJ whole genome shotgun (WGS) entry which is preliminary data.</text>
</comment>
<feature type="transmembrane region" description="Helical" evidence="1">
    <location>
        <begin position="34"/>
        <end position="57"/>
    </location>
</feature>
<evidence type="ECO:0000313" key="3">
    <source>
        <dbReference type="Proteomes" id="UP001145072"/>
    </source>
</evidence>
<evidence type="ECO:0000313" key="2">
    <source>
        <dbReference type="EMBL" id="MDC3419469.1"/>
    </source>
</evidence>
<keyword evidence="1" id="KW-0812">Transmembrane</keyword>
<dbReference type="RefSeq" id="WP_259869703.1">
    <property type="nucleotide sequence ID" value="NZ_JAMQJZ010000002.1"/>
</dbReference>
<organism evidence="2 3">
    <name type="scientific">Aquibacillus koreensis</name>
    <dbReference type="NCBI Taxonomy" id="279446"/>
    <lineage>
        <taxon>Bacteria</taxon>
        <taxon>Bacillati</taxon>
        <taxon>Bacillota</taxon>
        <taxon>Bacilli</taxon>
        <taxon>Bacillales</taxon>
        <taxon>Bacillaceae</taxon>
        <taxon>Aquibacillus</taxon>
    </lineage>
</organism>
<dbReference type="InterPro" id="IPR018770">
    <property type="entry name" value="ChloroindolylP_hydrolase"/>
</dbReference>
<dbReference type="EMBL" id="JAMQJZ010000002">
    <property type="protein sequence ID" value="MDC3419469.1"/>
    <property type="molecule type" value="Genomic_DNA"/>
</dbReference>
<dbReference type="Proteomes" id="UP001145072">
    <property type="component" value="Unassembled WGS sequence"/>
</dbReference>
<accession>A0A9X4AH91</accession>
<sequence length="206" mass="24535">MYKFLTVVVRIMIAIPVKSTIWLVSFFAYDLPYWHASAIALLGAGLTYGLLSASIYFRTLKKNQLKMREYRYIRKNLEEANRKIRRMQKALFSIRQFAFLKEVFDMLRTVRKIYQVTKKEPKRFYQGEKFYFSHLDSAVELTEKYVLLSSQPKKNSEMEKALSETRHTIKEMKTTIENDLYHILSGDLEQLHFELDYAKHTTNPHK</sequence>
<protein>
    <submittedName>
        <fullName evidence="2">5-bromo-4-chloroindolyl phosphate hydrolysis family protein</fullName>
    </submittedName>
</protein>
<gene>
    <name evidence="2" type="ORF">NC661_03720</name>
</gene>
<dbReference type="Pfam" id="PF10112">
    <property type="entry name" value="Halogen_Hydrol"/>
    <property type="match status" value="1"/>
</dbReference>
<feature type="transmembrane region" description="Helical" evidence="1">
    <location>
        <begin position="7"/>
        <end position="28"/>
    </location>
</feature>